<dbReference type="PROSITE" id="PS50110">
    <property type="entry name" value="RESPONSE_REGULATORY"/>
    <property type="match status" value="1"/>
</dbReference>
<dbReference type="Pfam" id="PF13646">
    <property type="entry name" value="HEAT_2"/>
    <property type="match status" value="1"/>
</dbReference>
<reference evidence="4" key="1">
    <citation type="submission" date="2019-03" db="EMBL/GenBank/DDBJ databases">
        <authorList>
            <person name="Hao L."/>
        </authorList>
    </citation>
    <scope>NUCLEOTIDE SEQUENCE</scope>
</reference>
<keyword evidence="1" id="KW-0597">Phosphoprotein</keyword>
<dbReference type="InterPro" id="IPR016024">
    <property type="entry name" value="ARM-type_fold"/>
</dbReference>
<keyword evidence="2" id="KW-0902">Two-component regulatory system</keyword>
<dbReference type="SUPFAM" id="SSF52172">
    <property type="entry name" value="CheY-like"/>
    <property type="match status" value="1"/>
</dbReference>
<dbReference type="InterPro" id="IPR011006">
    <property type="entry name" value="CheY-like_superfamily"/>
</dbReference>
<feature type="domain" description="Response regulatory" evidence="3">
    <location>
        <begin position="415"/>
        <end position="532"/>
    </location>
</feature>
<dbReference type="AlphaFoldDB" id="A0A485M0R4"/>
<dbReference type="Gene3D" id="3.40.50.2300">
    <property type="match status" value="1"/>
</dbReference>
<dbReference type="EMBL" id="CAADRM010000106">
    <property type="protein sequence ID" value="VFU15542.1"/>
    <property type="molecule type" value="Genomic_DNA"/>
</dbReference>
<evidence type="ECO:0000313" key="4">
    <source>
        <dbReference type="EMBL" id="VFU15542.1"/>
    </source>
</evidence>
<accession>A0A485M0R4</accession>
<evidence type="ECO:0000256" key="2">
    <source>
        <dbReference type="ARBA" id="ARBA00023012"/>
    </source>
</evidence>
<dbReference type="PANTHER" id="PTHR44591">
    <property type="entry name" value="STRESS RESPONSE REGULATOR PROTEIN 1"/>
    <property type="match status" value="1"/>
</dbReference>
<dbReference type="SMART" id="SM00448">
    <property type="entry name" value="REC"/>
    <property type="match status" value="1"/>
</dbReference>
<sequence>MSRLADFTSKDFIEQISVLNAMVENKEFDSIPGLISLMETIPVSDAVGLVIRDTLKSLLSASEECTAGCFASGNREVRTMCIEVAGQRRFASAASAIRDMAGQAAAENDHGMLFIILSSLAQLDPQGSLDLFRKHLGHEDPSIASLCIRMTGVLADAASFDCLCRIVVEAGSDENYEECSLETASAIESLGEFKSEKAVRFLVSQIHHRNPAARRLIHHELVEIGNDAVKPLSVIFSEADPDRKVLAANVLGLIGTREAGNVLVAAMDKGLAGDLNIRFAVYDALGRIPGMKSLVCLTDGLQERDEMVLTAVVSSLGKQYNPWIIDRIIEFMGKDSPHGQALTRAIIASRSLDIFEALYLADETIGSRLVGEIVRTGDRELADVFQERLKKMNTGRSQADISLLKGVSTPEKKIRVLAVDDSRAMLNFYSSILSETGIGLATACNGKEALDLLLAGDEYHLVITDMNMPVMDGIELTRQMRSQPALAGIPVVMVTTESGHSQEGLARKAGVTAFLRKPFSAEKLRKMIETCRKP</sequence>
<dbReference type="InterPro" id="IPR011989">
    <property type="entry name" value="ARM-like"/>
</dbReference>
<dbReference type="SUPFAM" id="SSF48371">
    <property type="entry name" value="ARM repeat"/>
    <property type="match status" value="1"/>
</dbReference>
<dbReference type="Pfam" id="PF00072">
    <property type="entry name" value="Response_reg"/>
    <property type="match status" value="1"/>
</dbReference>
<dbReference type="GO" id="GO:0000160">
    <property type="term" value="P:phosphorelay signal transduction system"/>
    <property type="evidence" value="ECO:0007669"/>
    <property type="project" value="UniProtKB-KW"/>
</dbReference>
<dbReference type="InterPro" id="IPR001789">
    <property type="entry name" value="Sig_transdc_resp-reg_receiver"/>
</dbReference>
<proteinExistence type="predicted"/>
<protein>
    <submittedName>
        <fullName evidence="4">Response regulator receiver protein</fullName>
    </submittedName>
</protein>
<gene>
    <name evidence="4" type="ORF">SCFA_420019</name>
</gene>
<name>A0A485M0R4_9ZZZZ</name>
<evidence type="ECO:0000256" key="1">
    <source>
        <dbReference type="ARBA" id="ARBA00022553"/>
    </source>
</evidence>
<evidence type="ECO:0000259" key="3">
    <source>
        <dbReference type="PROSITE" id="PS50110"/>
    </source>
</evidence>
<organism evidence="4">
    <name type="scientific">anaerobic digester metagenome</name>
    <dbReference type="NCBI Taxonomy" id="1263854"/>
    <lineage>
        <taxon>unclassified sequences</taxon>
        <taxon>metagenomes</taxon>
        <taxon>ecological metagenomes</taxon>
    </lineage>
</organism>
<dbReference type="Gene3D" id="1.25.10.10">
    <property type="entry name" value="Leucine-rich Repeat Variant"/>
    <property type="match status" value="1"/>
</dbReference>
<dbReference type="PANTHER" id="PTHR44591:SF14">
    <property type="entry name" value="PROTEIN PILG"/>
    <property type="match status" value="1"/>
</dbReference>
<dbReference type="InterPro" id="IPR050595">
    <property type="entry name" value="Bact_response_regulator"/>
</dbReference>